<dbReference type="EMBL" id="FPKR01000006">
    <property type="protein sequence ID" value="SFZ75970.1"/>
    <property type="molecule type" value="Genomic_DNA"/>
</dbReference>
<dbReference type="Proteomes" id="UP000186513">
    <property type="component" value="Unassembled WGS sequence"/>
</dbReference>
<comment type="function">
    <text evidence="5">One of the primary rRNA binding proteins, this protein initially binds near the 5'-end of the 23S rRNA. It is important during the early stages of 50S assembly. It makes multiple contacts with different domains of the 23S rRNA in the assembled 50S subunit and ribosome.</text>
</comment>
<feature type="region of interest" description="Disordered" evidence="6">
    <location>
        <begin position="47"/>
        <end position="77"/>
    </location>
</feature>
<keyword evidence="5" id="KW-0699">rRNA-binding</keyword>
<name>A0A1K2HI84_9NEIS</name>
<dbReference type="InterPro" id="IPR023574">
    <property type="entry name" value="Ribosomal_uL4_dom_sf"/>
</dbReference>
<keyword evidence="5" id="KW-0694">RNA-binding</keyword>
<evidence type="ECO:0000313" key="7">
    <source>
        <dbReference type="EMBL" id="SFZ75970.1"/>
    </source>
</evidence>
<evidence type="ECO:0000256" key="4">
    <source>
        <dbReference type="ARBA" id="ARBA00035244"/>
    </source>
</evidence>
<dbReference type="NCBIfam" id="TIGR03953">
    <property type="entry name" value="rplD_bact"/>
    <property type="match status" value="1"/>
</dbReference>
<evidence type="ECO:0000256" key="1">
    <source>
        <dbReference type="ARBA" id="ARBA00010528"/>
    </source>
</evidence>
<dbReference type="PANTHER" id="PTHR10746">
    <property type="entry name" value="50S RIBOSOMAL PROTEIN L4"/>
    <property type="match status" value="1"/>
</dbReference>
<accession>A0A1K2HI84</accession>
<dbReference type="HAMAP" id="MF_01328_B">
    <property type="entry name" value="Ribosomal_uL4_B"/>
    <property type="match status" value="1"/>
</dbReference>
<dbReference type="SUPFAM" id="SSF52166">
    <property type="entry name" value="Ribosomal protein L4"/>
    <property type="match status" value="1"/>
</dbReference>
<comment type="similarity">
    <text evidence="1 5">Belongs to the universal ribosomal protein uL4 family.</text>
</comment>
<dbReference type="GO" id="GO:0019843">
    <property type="term" value="F:rRNA binding"/>
    <property type="evidence" value="ECO:0007669"/>
    <property type="project" value="UniProtKB-UniRule"/>
</dbReference>
<feature type="compositionally biased region" description="Basic residues" evidence="6">
    <location>
        <begin position="59"/>
        <end position="70"/>
    </location>
</feature>
<dbReference type="OrthoDB" id="9803201at2"/>
<comment type="subunit">
    <text evidence="5">Part of the 50S ribosomal subunit.</text>
</comment>
<dbReference type="Gene3D" id="3.40.1370.10">
    <property type="match status" value="1"/>
</dbReference>
<dbReference type="InterPro" id="IPR002136">
    <property type="entry name" value="Ribosomal_uL4"/>
</dbReference>
<sequence>MELKVINASGQAAASVTASDALFGRDYNEDLVHQVVTAYLANARSGNRAQKGRSDVAKSTRKPWRQKGTGRARAGMASSPLWRGGGRIFPNSPEENFSQKVNRKMYRAGVATILSQLVREERLVVVEDFVAESPKTKAFAAKLAAMGLNERTLIVTDNLDENLYLASRNLPNVLVLEPSQADPVSLVRFKKVLVTREALKQIEEILA</sequence>
<evidence type="ECO:0000256" key="6">
    <source>
        <dbReference type="SAM" id="MobiDB-lite"/>
    </source>
</evidence>
<evidence type="ECO:0000256" key="3">
    <source>
        <dbReference type="ARBA" id="ARBA00023274"/>
    </source>
</evidence>
<dbReference type="STRING" id="1121279.SAMN02745887_01816"/>
<dbReference type="GO" id="GO:0005840">
    <property type="term" value="C:ribosome"/>
    <property type="evidence" value="ECO:0007669"/>
    <property type="project" value="UniProtKB-KW"/>
</dbReference>
<dbReference type="GO" id="GO:1990904">
    <property type="term" value="C:ribonucleoprotein complex"/>
    <property type="evidence" value="ECO:0007669"/>
    <property type="project" value="UniProtKB-KW"/>
</dbReference>
<dbReference type="GO" id="GO:0003735">
    <property type="term" value="F:structural constituent of ribosome"/>
    <property type="evidence" value="ECO:0007669"/>
    <property type="project" value="InterPro"/>
</dbReference>
<keyword evidence="3 5" id="KW-0687">Ribonucleoprotein</keyword>
<dbReference type="PANTHER" id="PTHR10746:SF6">
    <property type="entry name" value="LARGE RIBOSOMAL SUBUNIT PROTEIN UL4M"/>
    <property type="match status" value="1"/>
</dbReference>
<dbReference type="Pfam" id="PF00573">
    <property type="entry name" value="Ribosomal_L4"/>
    <property type="match status" value="1"/>
</dbReference>
<dbReference type="GO" id="GO:0006412">
    <property type="term" value="P:translation"/>
    <property type="evidence" value="ECO:0007669"/>
    <property type="project" value="UniProtKB-UniRule"/>
</dbReference>
<keyword evidence="8" id="KW-1185">Reference proteome</keyword>
<dbReference type="RefSeq" id="WP_072428330.1">
    <property type="nucleotide sequence ID" value="NZ_FPKR01000006.1"/>
</dbReference>
<proteinExistence type="inferred from homology"/>
<gene>
    <name evidence="5" type="primary">rplD</name>
    <name evidence="7" type="ORF">SAMN02745887_01816</name>
</gene>
<dbReference type="InterPro" id="IPR013005">
    <property type="entry name" value="Ribosomal_uL4-like"/>
</dbReference>
<evidence type="ECO:0000256" key="2">
    <source>
        <dbReference type="ARBA" id="ARBA00022980"/>
    </source>
</evidence>
<protein>
    <recommendedName>
        <fullName evidence="4 5">Large ribosomal subunit protein uL4</fullName>
    </recommendedName>
</protein>
<comment type="function">
    <text evidence="5">Forms part of the polypeptide exit tunnel.</text>
</comment>
<keyword evidence="2 5" id="KW-0689">Ribosomal protein</keyword>
<evidence type="ECO:0000256" key="5">
    <source>
        <dbReference type="HAMAP-Rule" id="MF_01328"/>
    </source>
</evidence>
<evidence type="ECO:0000313" key="8">
    <source>
        <dbReference type="Proteomes" id="UP000186513"/>
    </source>
</evidence>
<reference evidence="7 8" key="1">
    <citation type="submission" date="2016-11" db="EMBL/GenBank/DDBJ databases">
        <authorList>
            <person name="Jaros S."/>
            <person name="Januszkiewicz K."/>
            <person name="Wedrychowicz H."/>
        </authorList>
    </citation>
    <scope>NUCLEOTIDE SEQUENCE [LARGE SCALE GENOMIC DNA]</scope>
    <source>
        <strain evidence="7 8">DSM 18899</strain>
    </source>
</reference>
<organism evidence="7 8">
    <name type="scientific">Chitinimonas taiwanensis DSM 18899</name>
    <dbReference type="NCBI Taxonomy" id="1121279"/>
    <lineage>
        <taxon>Bacteria</taxon>
        <taxon>Pseudomonadati</taxon>
        <taxon>Pseudomonadota</taxon>
        <taxon>Betaproteobacteria</taxon>
        <taxon>Neisseriales</taxon>
        <taxon>Chitinibacteraceae</taxon>
        <taxon>Chitinimonas</taxon>
    </lineage>
</organism>
<dbReference type="AlphaFoldDB" id="A0A1K2HI84"/>